<feature type="region of interest" description="Disordered" evidence="1">
    <location>
        <begin position="538"/>
        <end position="565"/>
    </location>
</feature>
<evidence type="ECO:0000313" key="3">
    <source>
        <dbReference type="Proteomes" id="UP001148838"/>
    </source>
</evidence>
<evidence type="ECO:0000256" key="1">
    <source>
        <dbReference type="SAM" id="MobiDB-lite"/>
    </source>
</evidence>
<feature type="compositionally biased region" description="Basic and acidic residues" evidence="1">
    <location>
        <begin position="473"/>
        <end position="491"/>
    </location>
</feature>
<feature type="compositionally biased region" description="Low complexity" evidence="1">
    <location>
        <begin position="50"/>
        <end position="62"/>
    </location>
</feature>
<keyword evidence="3" id="KW-1185">Reference proteome</keyword>
<feature type="compositionally biased region" description="Low complexity" evidence="1">
    <location>
        <begin position="395"/>
        <end position="407"/>
    </location>
</feature>
<organism evidence="2 3">
    <name type="scientific">Periplaneta americana</name>
    <name type="common">American cockroach</name>
    <name type="synonym">Blatta americana</name>
    <dbReference type="NCBI Taxonomy" id="6978"/>
    <lineage>
        <taxon>Eukaryota</taxon>
        <taxon>Metazoa</taxon>
        <taxon>Ecdysozoa</taxon>
        <taxon>Arthropoda</taxon>
        <taxon>Hexapoda</taxon>
        <taxon>Insecta</taxon>
        <taxon>Pterygota</taxon>
        <taxon>Neoptera</taxon>
        <taxon>Polyneoptera</taxon>
        <taxon>Dictyoptera</taxon>
        <taxon>Blattodea</taxon>
        <taxon>Blattoidea</taxon>
        <taxon>Blattidae</taxon>
        <taxon>Blattinae</taxon>
        <taxon>Periplaneta</taxon>
    </lineage>
</organism>
<proteinExistence type="predicted"/>
<feature type="region of interest" description="Disordered" evidence="1">
    <location>
        <begin position="1"/>
        <end position="115"/>
    </location>
</feature>
<sequence length="616" mass="70303">MFQDEEWNEQPSEDSLFLVQPTAGGRSCSSSSWRGPGADLSLPRARRVHSSGIESPSSPSSPVANISGTPPDLQAFRRRRPAEERQRSPSPSSSAHNHAIKKGSSGPLSPRDRFKDAKEKFLLLERERLEEQERLMQRRRNLQSSEPPIAPAVMPTAGNSRGSHYQRRGSWSRSRDSEDELEDRPQRGYFGVHSPPVRDDFDNPEPDAPGDNEDDIFEHGYSSSPIRHVTRRDSYNNRQVSRENPHHHHDDQDDLVPLRRGHRPQKTDAQVYRGGRNRGSDDPRIIPHQRYRSPSREDLRPSRGPRNPPDEDIVPERRQMGHRYRSPTRVARRDQDFSPDRRERFLSPTRNPRPRPRNQRKIEEDIGYPCEEVPRYRGGPRDRTPNPSRGHLVLSQQPSYSEDSSSDIPLERYRSPIRNPQPTPRHRIPEGEEIGSPEPQRRNVENRLPRAIPFQIPGGGDKKRRSMFEMLEEERRRNSNELAKEFKRRSYQDGGGSELSSGDRGGGHANGIPNGRHSGYQELSEHERFPGLDRDTARLQHHNIPPPNGGHHNLKKSAGPPPPDVVAAAASRYRHSYAEPHHMLPHPPPPHHHEMLHRTNSSVSSGRVGIAAVHPY</sequence>
<protein>
    <submittedName>
        <fullName evidence="2">Uncharacterized protein</fullName>
    </submittedName>
</protein>
<dbReference type="EMBL" id="JAJSOF020000031">
    <property type="protein sequence ID" value="KAJ4430853.1"/>
    <property type="molecule type" value="Genomic_DNA"/>
</dbReference>
<feature type="compositionally biased region" description="Basic and acidic residues" evidence="1">
    <location>
        <begin position="231"/>
        <end position="251"/>
    </location>
</feature>
<evidence type="ECO:0000313" key="2">
    <source>
        <dbReference type="EMBL" id="KAJ4430853.1"/>
    </source>
</evidence>
<feature type="compositionally biased region" description="Basic and acidic residues" evidence="1">
    <location>
        <begin position="372"/>
        <end position="384"/>
    </location>
</feature>
<feature type="compositionally biased region" description="Basic and acidic residues" evidence="1">
    <location>
        <begin position="331"/>
        <end position="345"/>
    </location>
</feature>
<gene>
    <name evidence="2" type="ORF">ANN_19444</name>
</gene>
<feature type="compositionally biased region" description="Acidic residues" evidence="1">
    <location>
        <begin position="1"/>
        <end position="12"/>
    </location>
</feature>
<comment type="caution">
    <text evidence="2">The sequence shown here is derived from an EMBL/GenBank/DDBJ whole genome shotgun (WGS) entry which is preliminary data.</text>
</comment>
<name>A0ABQ8SAA1_PERAM</name>
<dbReference type="Proteomes" id="UP001148838">
    <property type="component" value="Unassembled WGS sequence"/>
</dbReference>
<feature type="compositionally biased region" description="Basic and acidic residues" evidence="1">
    <location>
        <begin position="439"/>
        <end position="448"/>
    </location>
</feature>
<reference evidence="2 3" key="1">
    <citation type="journal article" date="2022" name="Allergy">
        <title>Genome assembly and annotation of Periplaneta americana reveal a comprehensive cockroach allergen profile.</title>
        <authorList>
            <person name="Wang L."/>
            <person name="Xiong Q."/>
            <person name="Saelim N."/>
            <person name="Wang L."/>
            <person name="Nong W."/>
            <person name="Wan A.T."/>
            <person name="Shi M."/>
            <person name="Liu X."/>
            <person name="Cao Q."/>
            <person name="Hui J.H.L."/>
            <person name="Sookrung N."/>
            <person name="Leung T.F."/>
            <person name="Tungtrongchitr A."/>
            <person name="Tsui S.K.W."/>
        </authorList>
    </citation>
    <scope>NUCLEOTIDE SEQUENCE [LARGE SCALE GENOMIC DNA]</scope>
    <source>
        <tissue evidence="2">Whole body-01</tissue>
    </source>
</reference>
<feature type="region of interest" description="Disordered" evidence="1">
    <location>
        <begin position="134"/>
        <end position="519"/>
    </location>
</feature>
<feature type="compositionally biased region" description="Gly residues" evidence="1">
    <location>
        <begin position="493"/>
        <end position="509"/>
    </location>
</feature>
<accession>A0ABQ8SAA1</accession>
<feature type="compositionally biased region" description="Acidic residues" evidence="1">
    <location>
        <begin position="202"/>
        <end position="216"/>
    </location>
</feature>